<dbReference type="EMBL" id="OE839114">
    <property type="protein sequence ID" value="CAD7585604.1"/>
    <property type="molecule type" value="Genomic_DNA"/>
</dbReference>
<gene>
    <name evidence="2" type="ORF">TGEB3V08_LOCUS104</name>
</gene>
<feature type="region of interest" description="Disordered" evidence="1">
    <location>
        <begin position="209"/>
        <end position="240"/>
    </location>
</feature>
<evidence type="ECO:0000256" key="1">
    <source>
        <dbReference type="SAM" id="MobiDB-lite"/>
    </source>
</evidence>
<accession>A0A7R9JMM1</accession>
<evidence type="ECO:0000313" key="2">
    <source>
        <dbReference type="EMBL" id="CAD7585604.1"/>
    </source>
</evidence>
<proteinExistence type="predicted"/>
<protein>
    <submittedName>
        <fullName evidence="2">Uncharacterized protein</fullName>
    </submittedName>
</protein>
<name>A0A7R9JMM1_TIMGE</name>
<organism evidence="2">
    <name type="scientific">Timema genevievae</name>
    <name type="common">Walking stick</name>
    <dbReference type="NCBI Taxonomy" id="629358"/>
    <lineage>
        <taxon>Eukaryota</taxon>
        <taxon>Metazoa</taxon>
        <taxon>Ecdysozoa</taxon>
        <taxon>Arthropoda</taxon>
        <taxon>Hexapoda</taxon>
        <taxon>Insecta</taxon>
        <taxon>Pterygota</taxon>
        <taxon>Neoptera</taxon>
        <taxon>Polyneoptera</taxon>
        <taxon>Phasmatodea</taxon>
        <taxon>Timematodea</taxon>
        <taxon>Timematoidea</taxon>
        <taxon>Timematidae</taxon>
        <taxon>Timema</taxon>
    </lineage>
</organism>
<sequence length="240" mass="27045">MTTIGTKASLTTMCNRAIYALCCFWRNSSTSIFNSMPCSVHIFILYRVFFKVPHSFYYTYVTKQSCEIFVPGAWASKTSREKEKDFSEISIGDRPSIQLVIGSPVYCESDAFDYADYADIEVGMGRMVFGVTFVLDWPADDGEIEVRIPGCEKLLKFDLASTPMSASTSLRKNFLFRQITKLRQSKILRAKELGGLNIEEVNPHLRGGRVENHLVKTSPSSPDRDSNLDLPVLDGRAQHD</sequence>
<reference evidence="2" key="1">
    <citation type="submission" date="2020-11" db="EMBL/GenBank/DDBJ databases">
        <authorList>
            <person name="Tran Van P."/>
        </authorList>
    </citation>
    <scope>NUCLEOTIDE SEQUENCE</scope>
</reference>
<dbReference type="AlphaFoldDB" id="A0A7R9JMM1"/>